<evidence type="ECO:0000256" key="1">
    <source>
        <dbReference type="ARBA" id="ARBA00001947"/>
    </source>
</evidence>
<reference evidence="6" key="2">
    <citation type="submission" date="2023-07" db="EMBL/GenBank/DDBJ databases">
        <authorList>
            <person name="Shen H."/>
        </authorList>
    </citation>
    <scope>NUCLEOTIDE SEQUENCE</scope>
    <source>
        <strain evidence="6">TNR-22</strain>
    </source>
</reference>
<dbReference type="RefSeq" id="WP_304374896.1">
    <property type="nucleotide sequence ID" value="NZ_JAUOZU010000002.1"/>
</dbReference>
<evidence type="ECO:0000256" key="3">
    <source>
        <dbReference type="ARBA" id="ARBA00022801"/>
    </source>
</evidence>
<evidence type="ECO:0000259" key="5">
    <source>
        <dbReference type="Pfam" id="PF24827"/>
    </source>
</evidence>
<proteinExistence type="predicted"/>
<dbReference type="PANTHER" id="PTHR37326">
    <property type="entry name" value="BLL3975 PROTEIN"/>
    <property type="match status" value="1"/>
</dbReference>
<evidence type="ECO:0000256" key="4">
    <source>
        <dbReference type="ARBA" id="ARBA00022833"/>
    </source>
</evidence>
<dbReference type="PANTHER" id="PTHR37326:SF1">
    <property type="entry name" value="BLL3975 PROTEIN"/>
    <property type="match status" value="1"/>
</dbReference>
<evidence type="ECO:0000313" key="6">
    <source>
        <dbReference type="EMBL" id="MDO6963008.1"/>
    </source>
</evidence>
<dbReference type="SUPFAM" id="SSF53187">
    <property type="entry name" value="Zn-dependent exopeptidases"/>
    <property type="match status" value="1"/>
</dbReference>
<dbReference type="Gene3D" id="3.40.630.10">
    <property type="entry name" value="Zn peptidases"/>
    <property type="match status" value="2"/>
</dbReference>
<comment type="cofactor">
    <cofactor evidence="1">
        <name>Zn(2+)</name>
        <dbReference type="ChEBI" id="CHEBI:29105"/>
    </cofactor>
</comment>
<keyword evidence="7" id="KW-1185">Reference proteome</keyword>
<keyword evidence="2" id="KW-0479">Metal-binding</keyword>
<protein>
    <submittedName>
        <fullName evidence="6">Succinylglutamate desuccinylase/aspartoacylase family protein</fullName>
    </submittedName>
</protein>
<dbReference type="InterPro" id="IPR055438">
    <property type="entry name" value="AstE_AspA_cat"/>
</dbReference>
<feature type="domain" description="Succinylglutamate desuccinylase/Aspartoacylase catalytic" evidence="5">
    <location>
        <begin position="32"/>
        <end position="242"/>
    </location>
</feature>
<evidence type="ECO:0000313" key="7">
    <source>
        <dbReference type="Proteomes" id="UP001174932"/>
    </source>
</evidence>
<comment type="caution">
    <text evidence="6">The sequence shown here is derived from an EMBL/GenBank/DDBJ whole genome shotgun (WGS) entry which is preliminary data.</text>
</comment>
<dbReference type="Proteomes" id="UP001174932">
    <property type="component" value="Unassembled WGS sequence"/>
</dbReference>
<accession>A0ABT8YI62</accession>
<gene>
    <name evidence="6" type="ORF">Q4481_03505</name>
</gene>
<evidence type="ECO:0000256" key="2">
    <source>
        <dbReference type="ARBA" id="ARBA00022723"/>
    </source>
</evidence>
<organism evidence="6 7">
    <name type="scientific">Rhizobium alvei</name>
    <dbReference type="NCBI Taxonomy" id="1132659"/>
    <lineage>
        <taxon>Bacteria</taxon>
        <taxon>Pseudomonadati</taxon>
        <taxon>Pseudomonadota</taxon>
        <taxon>Alphaproteobacteria</taxon>
        <taxon>Hyphomicrobiales</taxon>
        <taxon>Rhizobiaceae</taxon>
        <taxon>Rhizobium/Agrobacterium group</taxon>
        <taxon>Rhizobium</taxon>
    </lineage>
</organism>
<reference evidence="6" key="1">
    <citation type="journal article" date="2015" name="Int. J. Syst. Evol. Microbiol.">
        <title>Rhizobium alvei sp. nov., isolated from a freshwater river.</title>
        <authorList>
            <person name="Sheu S.Y."/>
            <person name="Huang H.W."/>
            <person name="Young C.C."/>
            <person name="Chen W.M."/>
        </authorList>
    </citation>
    <scope>NUCLEOTIDE SEQUENCE</scope>
    <source>
        <strain evidence="6">TNR-22</strain>
    </source>
</reference>
<keyword evidence="4" id="KW-0862">Zinc</keyword>
<dbReference type="Pfam" id="PF24827">
    <property type="entry name" value="AstE_AspA_cat"/>
    <property type="match status" value="1"/>
</dbReference>
<dbReference type="EMBL" id="JAUOZU010000002">
    <property type="protein sequence ID" value="MDO6963008.1"/>
    <property type="molecule type" value="Genomic_DNA"/>
</dbReference>
<keyword evidence="3" id="KW-0378">Hydrolase</keyword>
<sequence>MHKSEIVIAGDLSSPEFRLPVLRFSGRGTGAPRTYIQAALHAGELPGVVAIHKLIPHLLAAEARGDILGDIVIVPKANPIGAAQWFFGELQGRFELASRVNFNRDHPLVPLAELPSLTENIAALPPADQLKRHLVSMAAACDLVLDLHCDDESQLYAYLDAEFWPAARDLAESFGLEAVLLSDGNSSAFEEAVTYAWRHGDLGGRSAWHEGRISLTMEFRGTRDVDPETAEKDALGILSFLKRRGVVAGTPDRNEPFTGPVAGLDYVQMVNAPVAGAVLFEKNIGMAVTAGERLAVLVTEPGNPDRDHVVTAPTDGVIVTRVSARFVRPGDNLMKIASSELSHQGRKPGGALED</sequence>
<name>A0ABT8YI62_9HYPH</name>
<dbReference type="InterPro" id="IPR053138">
    <property type="entry name" value="N-alpha-Ac-DABA_deacetylase"/>
</dbReference>